<protein>
    <submittedName>
        <fullName evidence="4">Uncharacterized protein</fullName>
    </submittedName>
</protein>
<proteinExistence type="predicted"/>
<evidence type="ECO:0000256" key="1">
    <source>
        <dbReference type="ARBA" id="ARBA00022723"/>
    </source>
</evidence>
<evidence type="ECO:0000256" key="3">
    <source>
        <dbReference type="ARBA" id="ARBA00023027"/>
    </source>
</evidence>
<gene>
    <name evidence="4" type="ORF">DDT56_19255</name>
</gene>
<evidence type="ECO:0000313" key="4">
    <source>
        <dbReference type="EMBL" id="PWC11494.1"/>
    </source>
</evidence>
<accession>A0A2U1TQ13</accession>
<dbReference type="PANTHER" id="PTHR43616">
    <property type="entry name" value="GLYCEROL DEHYDROGENASE"/>
    <property type="match status" value="1"/>
</dbReference>
<sequence length="83" mass="9482">MVLENAPQTELEEVIKIIKIAKLPLCLEDFGLMEWKEKDWRAVAEVACAEGDTMINMVKKVTANDVYDAMKIADSLGKYYRDK</sequence>
<name>A0A2U1TQ13_9GAMM</name>
<reference evidence="4 5" key="1">
    <citation type="submission" date="2018-04" db="EMBL/GenBank/DDBJ databases">
        <title>Brenneria corticis sp.nov.</title>
        <authorList>
            <person name="Li Y."/>
        </authorList>
    </citation>
    <scope>NUCLEOTIDE SEQUENCE [LARGE SCALE GENOMIC DNA]</scope>
    <source>
        <strain evidence="4 5">CFCC 11842</strain>
    </source>
</reference>
<dbReference type="GO" id="GO:0016614">
    <property type="term" value="F:oxidoreductase activity, acting on CH-OH group of donors"/>
    <property type="evidence" value="ECO:0007669"/>
    <property type="project" value="InterPro"/>
</dbReference>
<dbReference type="AlphaFoldDB" id="A0A2U1TQ13"/>
<dbReference type="Proteomes" id="UP000296159">
    <property type="component" value="Unassembled WGS sequence"/>
</dbReference>
<dbReference type="InterPro" id="IPR016205">
    <property type="entry name" value="Glycerol_DH"/>
</dbReference>
<dbReference type="EMBL" id="QDKH01000028">
    <property type="protein sequence ID" value="PWC11494.1"/>
    <property type="molecule type" value="Genomic_DNA"/>
</dbReference>
<keyword evidence="2" id="KW-0560">Oxidoreductase</keyword>
<dbReference type="GO" id="GO:0046872">
    <property type="term" value="F:metal ion binding"/>
    <property type="evidence" value="ECO:0007669"/>
    <property type="project" value="UniProtKB-KW"/>
</dbReference>
<dbReference type="PANTHER" id="PTHR43616:SF5">
    <property type="entry name" value="GLYCEROL DEHYDROGENASE 1"/>
    <property type="match status" value="1"/>
</dbReference>
<keyword evidence="5" id="KW-1185">Reference proteome</keyword>
<keyword evidence="1" id="KW-0479">Metal-binding</keyword>
<evidence type="ECO:0000256" key="2">
    <source>
        <dbReference type="ARBA" id="ARBA00023002"/>
    </source>
</evidence>
<dbReference type="SUPFAM" id="SSF56796">
    <property type="entry name" value="Dehydroquinate synthase-like"/>
    <property type="match status" value="1"/>
</dbReference>
<dbReference type="Gene3D" id="1.20.1090.10">
    <property type="entry name" value="Dehydroquinate synthase-like - alpha domain"/>
    <property type="match status" value="1"/>
</dbReference>
<keyword evidence="3" id="KW-0520">NAD</keyword>
<evidence type="ECO:0000313" key="5">
    <source>
        <dbReference type="Proteomes" id="UP000296159"/>
    </source>
</evidence>
<comment type="caution">
    <text evidence="4">The sequence shown here is derived from an EMBL/GenBank/DDBJ whole genome shotgun (WGS) entry which is preliminary data.</text>
</comment>
<organism evidence="4 5">
    <name type="scientific">Brenneria corticis</name>
    <dbReference type="NCBI Taxonomy" id="2173106"/>
    <lineage>
        <taxon>Bacteria</taxon>
        <taxon>Pseudomonadati</taxon>
        <taxon>Pseudomonadota</taxon>
        <taxon>Gammaproteobacteria</taxon>
        <taxon>Enterobacterales</taxon>
        <taxon>Pectobacteriaceae</taxon>
        <taxon>Brenneria</taxon>
    </lineage>
</organism>